<sequence>MNDAATCLEELGLSHAASLAQRQARILGSLQYPLARGDDQTAAAQLRYLAPLYAQLHTAVAAALDNVI</sequence>
<name>A0ABQ3PQJ8_9ACTN</name>
<keyword evidence="2" id="KW-1185">Reference proteome</keyword>
<accession>A0ABQ3PQJ8</accession>
<evidence type="ECO:0000313" key="2">
    <source>
        <dbReference type="Proteomes" id="UP001052739"/>
    </source>
</evidence>
<protein>
    <submittedName>
        <fullName evidence="1">Uncharacterized protein</fullName>
    </submittedName>
</protein>
<dbReference type="EMBL" id="BNDW01000117">
    <property type="protein sequence ID" value="GHI27307.1"/>
    <property type="molecule type" value="Genomic_DNA"/>
</dbReference>
<dbReference type="Proteomes" id="UP001052739">
    <property type="component" value="Unassembled WGS sequence"/>
</dbReference>
<evidence type="ECO:0000313" key="1">
    <source>
        <dbReference type="EMBL" id="GHI27307.1"/>
    </source>
</evidence>
<reference evidence="1" key="1">
    <citation type="submission" date="2024-05" db="EMBL/GenBank/DDBJ databases">
        <title>Whole genome shotgun sequence of Streptomyces hydrogenans NBRC 13475.</title>
        <authorList>
            <person name="Komaki H."/>
            <person name="Tamura T."/>
        </authorList>
    </citation>
    <scope>NUCLEOTIDE SEQUENCE</scope>
    <source>
        <strain evidence="1">NBRC 13475</strain>
    </source>
</reference>
<comment type="caution">
    <text evidence="1">The sequence shown here is derived from an EMBL/GenBank/DDBJ whole genome shotgun (WGS) entry which is preliminary data.</text>
</comment>
<organism evidence="1 2">
    <name type="scientific">Streptomyces hydrogenans</name>
    <dbReference type="NCBI Taxonomy" id="1873719"/>
    <lineage>
        <taxon>Bacteria</taxon>
        <taxon>Bacillati</taxon>
        <taxon>Actinomycetota</taxon>
        <taxon>Actinomycetes</taxon>
        <taxon>Kitasatosporales</taxon>
        <taxon>Streptomycetaceae</taxon>
        <taxon>Streptomyces</taxon>
    </lineage>
</organism>
<gene>
    <name evidence="1" type="ORF">Shyd_86780</name>
</gene>
<proteinExistence type="predicted"/>